<name>A0A1W1BB52_9ZZZZ</name>
<dbReference type="Pfam" id="PF00445">
    <property type="entry name" value="Ribonuclease_T2"/>
    <property type="match status" value="1"/>
</dbReference>
<dbReference type="EMBL" id="FPHC01000013">
    <property type="protein sequence ID" value="SFV50713.1"/>
    <property type="molecule type" value="Genomic_DNA"/>
</dbReference>
<dbReference type="InterPro" id="IPR018188">
    <property type="entry name" value="RNase_T2_His_AS_1"/>
</dbReference>
<accession>A0A1W1BB52</accession>
<reference evidence="2" key="1">
    <citation type="submission" date="2016-10" db="EMBL/GenBank/DDBJ databases">
        <authorList>
            <person name="de Groot N.N."/>
        </authorList>
    </citation>
    <scope>NUCLEOTIDE SEQUENCE</scope>
</reference>
<dbReference type="GO" id="GO:0006401">
    <property type="term" value="P:RNA catabolic process"/>
    <property type="evidence" value="ECO:0007669"/>
    <property type="project" value="TreeGrafter"/>
</dbReference>
<gene>
    <name evidence="2" type="ORF">MNB_SV-6-1832</name>
</gene>
<dbReference type="PROSITE" id="PS00530">
    <property type="entry name" value="RNASE_T2_1"/>
    <property type="match status" value="1"/>
</dbReference>
<sequence>MRKLSILVVLFTILLQAQSFKKVAQDSCEIYNNIRHTQNSGNYRLEIGREYRVTREQNDQYYILVPGIRVPNRWVDSKCFDTTQKIYEDTKQQTLSQEPIADKKDRDKAYAKKPKSLLLALSWQHAFCETHRNRRECRYNRSKAKSNYKFVLHGLWPQPRDNFYCNIPKDIKAMDKNRRWNELPDLELSDDLRMTLSKVMPGYNSNLHKHEWYKHGTCYGTSEEEYFLDAVSLTNQVNSSKLGEFFAKNQGRTVTLQQVRYKAEQSFGRGIGKKIEMKCRDGRITELWFHLGYGGDDLSKLLRDGKNVRSRCGKGLIDRAGFI</sequence>
<protein>
    <submittedName>
        <fullName evidence="2">Ribonuclease I</fullName>
        <ecNumber evidence="2">3.1.27.6</ecNumber>
    </submittedName>
</protein>
<dbReference type="GO" id="GO:0003723">
    <property type="term" value="F:RNA binding"/>
    <property type="evidence" value="ECO:0007669"/>
    <property type="project" value="InterPro"/>
</dbReference>
<dbReference type="EC" id="3.1.27.6" evidence="2"/>
<dbReference type="InterPro" id="IPR036430">
    <property type="entry name" value="RNase_T2-like_sf"/>
</dbReference>
<evidence type="ECO:0000313" key="2">
    <source>
        <dbReference type="EMBL" id="SFV50713.1"/>
    </source>
</evidence>
<comment type="similarity">
    <text evidence="1">Belongs to the RNase T2 family.</text>
</comment>
<organism evidence="2">
    <name type="scientific">hydrothermal vent metagenome</name>
    <dbReference type="NCBI Taxonomy" id="652676"/>
    <lineage>
        <taxon>unclassified sequences</taxon>
        <taxon>metagenomes</taxon>
        <taxon>ecological metagenomes</taxon>
    </lineage>
</organism>
<dbReference type="GO" id="GO:0016787">
    <property type="term" value="F:hydrolase activity"/>
    <property type="evidence" value="ECO:0007669"/>
    <property type="project" value="UniProtKB-KW"/>
</dbReference>
<keyword evidence="2" id="KW-0378">Hydrolase</keyword>
<evidence type="ECO:0000256" key="1">
    <source>
        <dbReference type="ARBA" id="ARBA00007469"/>
    </source>
</evidence>
<dbReference type="InterPro" id="IPR033130">
    <property type="entry name" value="RNase_T2_His_AS_2"/>
</dbReference>
<dbReference type="AlphaFoldDB" id="A0A1W1BB52"/>
<dbReference type="PROSITE" id="PS00531">
    <property type="entry name" value="RNASE_T2_2"/>
    <property type="match status" value="1"/>
</dbReference>
<dbReference type="SUPFAM" id="SSF55895">
    <property type="entry name" value="Ribonuclease Rh-like"/>
    <property type="match status" value="1"/>
</dbReference>
<dbReference type="GO" id="GO:0033897">
    <property type="term" value="F:ribonuclease T2 activity"/>
    <property type="evidence" value="ECO:0007669"/>
    <property type="project" value="InterPro"/>
</dbReference>
<dbReference type="Gene3D" id="3.90.730.10">
    <property type="entry name" value="Ribonuclease T2-like"/>
    <property type="match status" value="1"/>
</dbReference>
<dbReference type="InterPro" id="IPR001568">
    <property type="entry name" value="RNase_T2-like"/>
</dbReference>
<proteinExistence type="inferred from homology"/>
<dbReference type="PANTHER" id="PTHR11240">
    <property type="entry name" value="RIBONUCLEASE T2"/>
    <property type="match status" value="1"/>
</dbReference>
<dbReference type="PANTHER" id="PTHR11240:SF22">
    <property type="entry name" value="RIBONUCLEASE T2"/>
    <property type="match status" value="1"/>
</dbReference>